<dbReference type="Proteomes" id="UP001165677">
    <property type="component" value="Unassembled WGS sequence"/>
</dbReference>
<evidence type="ECO:0000313" key="3">
    <source>
        <dbReference type="Proteomes" id="UP001165677"/>
    </source>
</evidence>
<organism evidence="2 3">
    <name type="scientific">Flavobacterium lacisediminis</name>
    <dbReference type="NCBI Taxonomy" id="2989705"/>
    <lineage>
        <taxon>Bacteria</taxon>
        <taxon>Pseudomonadati</taxon>
        <taxon>Bacteroidota</taxon>
        <taxon>Flavobacteriia</taxon>
        <taxon>Flavobacteriales</taxon>
        <taxon>Flavobacteriaceae</taxon>
        <taxon>Flavobacterium</taxon>
    </lineage>
</organism>
<feature type="chain" id="PRO_5047411679" description="GLPGLI family protein" evidence="1">
    <location>
        <begin position="20"/>
        <end position="217"/>
    </location>
</feature>
<sequence>MIKKILLLLIIIFSFQISAQEKMDSIILSEQKKYFEIGEKALKKRKSLKALNAFHTVSYLKDIDSVPTNMYEIQARKKVDSLLPIFQKLEIKKLKGKWKLKQLTTEKHNYEFIEITDTEILFFDKNSNTPIRIEKIEFAPYDDTELILPFLQLIFKNNEIWEFNIRKVKKETRLLTYLARDENGVSYNLVDDRGIIKDPKARKKAYEGEIKTYYTLE</sequence>
<evidence type="ECO:0008006" key="4">
    <source>
        <dbReference type="Google" id="ProtNLM"/>
    </source>
</evidence>
<name>A0ABT3EGF2_9FLAO</name>
<proteinExistence type="predicted"/>
<protein>
    <recommendedName>
        <fullName evidence="4">GLPGLI family protein</fullName>
    </recommendedName>
</protein>
<keyword evidence="1" id="KW-0732">Signal</keyword>
<evidence type="ECO:0000313" key="2">
    <source>
        <dbReference type="EMBL" id="MCW1147649.1"/>
    </source>
</evidence>
<evidence type="ECO:0000256" key="1">
    <source>
        <dbReference type="SAM" id="SignalP"/>
    </source>
</evidence>
<dbReference type="EMBL" id="JAPCIO010000003">
    <property type="protein sequence ID" value="MCW1147649.1"/>
    <property type="molecule type" value="Genomic_DNA"/>
</dbReference>
<comment type="caution">
    <text evidence="2">The sequence shown here is derived from an EMBL/GenBank/DDBJ whole genome shotgun (WGS) entry which is preliminary data.</text>
</comment>
<dbReference type="RefSeq" id="WP_264368503.1">
    <property type="nucleotide sequence ID" value="NZ_JAPCIO010000003.1"/>
</dbReference>
<feature type="signal peptide" evidence="1">
    <location>
        <begin position="1"/>
        <end position="19"/>
    </location>
</feature>
<keyword evidence="3" id="KW-1185">Reference proteome</keyword>
<gene>
    <name evidence="2" type="ORF">OJ995_05395</name>
</gene>
<reference evidence="2" key="1">
    <citation type="submission" date="2022-10" db="EMBL/GenBank/DDBJ databases">
        <title>Flavobacterium sp. nov., a bacterium isolated from lake sediment.</title>
        <authorList>
            <person name="Qu J.-H."/>
        </authorList>
    </citation>
    <scope>NUCLEOTIDE SEQUENCE</scope>
    <source>
        <strain evidence="2">TH16-21</strain>
    </source>
</reference>
<accession>A0ABT3EGF2</accession>